<protein>
    <submittedName>
        <fullName evidence="2">Uncharacterized protein</fullName>
    </submittedName>
</protein>
<reference evidence="2 3" key="1">
    <citation type="submission" date="2023-03" db="EMBL/GenBank/DDBJ databases">
        <title>Draft assemblies of triclosan tolerant bacteria isolated from returned activated sludge.</title>
        <authorList>
            <person name="Van Hamelsveld S."/>
        </authorList>
    </citation>
    <scope>NUCLEOTIDE SEQUENCE [LARGE SCALE GENOMIC DNA]</scope>
    <source>
        <strain evidence="2 3">GW210010_S58</strain>
    </source>
</reference>
<organism evidence="2 3">
    <name type="scientific">Cupriavidus basilensis</name>
    <dbReference type="NCBI Taxonomy" id="68895"/>
    <lineage>
        <taxon>Bacteria</taxon>
        <taxon>Pseudomonadati</taxon>
        <taxon>Pseudomonadota</taxon>
        <taxon>Betaproteobacteria</taxon>
        <taxon>Burkholderiales</taxon>
        <taxon>Burkholderiaceae</taxon>
        <taxon>Cupriavidus</taxon>
    </lineage>
</organism>
<sequence length="78" mass="7991">MGESAPDPGAKVGPVADALAGAHRLDILLGSRFAFVAGHMDVVGFIALSVLFAAHVIFSSATGFRPASGWKAPGTRDR</sequence>
<evidence type="ECO:0000313" key="3">
    <source>
        <dbReference type="Proteomes" id="UP001216674"/>
    </source>
</evidence>
<keyword evidence="1" id="KW-0472">Membrane</keyword>
<evidence type="ECO:0000256" key="1">
    <source>
        <dbReference type="SAM" id="Phobius"/>
    </source>
</evidence>
<keyword evidence="1" id="KW-1133">Transmembrane helix</keyword>
<accession>A0ABT6B468</accession>
<keyword evidence="3" id="KW-1185">Reference proteome</keyword>
<keyword evidence="1" id="KW-0812">Transmembrane</keyword>
<comment type="caution">
    <text evidence="2">The sequence shown here is derived from an EMBL/GenBank/DDBJ whole genome shotgun (WGS) entry which is preliminary data.</text>
</comment>
<gene>
    <name evidence="2" type="ORF">P3W85_43030</name>
</gene>
<dbReference type="RefSeq" id="WP_276269307.1">
    <property type="nucleotide sequence ID" value="NZ_JARJLM010000695.1"/>
</dbReference>
<dbReference type="EMBL" id="JARJLM010000695">
    <property type="protein sequence ID" value="MDF3839665.1"/>
    <property type="molecule type" value="Genomic_DNA"/>
</dbReference>
<dbReference type="Proteomes" id="UP001216674">
    <property type="component" value="Unassembled WGS sequence"/>
</dbReference>
<feature type="transmembrane region" description="Helical" evidence="1">
    <location>
        <begin position="33"/>
        <end position="58"/>
    </location>
</feature>
<evidence type="ECO:0000313" key="2">
    <source>
        <dbReference type="EMBL" id="MDF3839665.1"/>
    </source>
</evidence>
<proteinExistence type="predicted"/>
<name>A0ABT6B468_9BURK</name>